<dbReference type="Pfam" id="PF01797">
    <property type="entry name" value="Y1_Tnp"/>
    <property type="match status" value="1"/>
</dbReference>
<comment type="caution">
    <text evidence="2">The sequence shown here is derived from an EMBL/GenBank/DDBJ whole genome shotgun (WGS) entry which is preliminary data.</text>
</comment>
<accession>A0A1F6AXU0</accession>
<evidence type="ECO:0000259" key="1">
    <source>
        <dbReference type="SMART" id="SM01321"/>
    </source>
</evidence>
<dbReference type="PANTHER" id="PTHR34322:SF2">
    <property type="entry name" value="TRANSPOSASE IS200-LIKE DOMAIN-CONTAINING PROTEIN"/>
    <property type="match status" value="1"/>
</dbReference>
<evidence type="ECO:0000313" key="3">
    <source>
        <dbReference type="Proteomes" id="UP000178461"/>
    </source>
</evidence>
<dbReference type="Gene3D" id="3.30.70.1290">
    <property type="entry name" value="Transposase IS200-like"/>
    <property type="match status" value="1"/>
</dbReference>
<gene>
    <name evidence="2" type="ORF">A2971_03810</name>
</gene>
<name>A0A1F6AXU0_9BACT</name>
<protein>
    <recommendedName>
        <fullName evidence="1">Transposase IS200-like domain-containing protein</fullName>
    </recommendedName>
</protein>
<feature type="domain" description="Transposase IS200-like" evidence="1">
    <location>
        <begin position="7"/>
        <end position="138"/>
    </location>
</feature>
<reference evidence="2 3" key="1">
    <citation type="journal article" date="2016" name="Nat. Commun.">
        <title>Thousands of microbial genomes shed light on interconnected biogeochemical processes in an aquifer system.</title>
        <authorList>
            <person name="Anantharaman K."/>
            <person name="Brown C.T."/>
            <person name="Hug L.A."/>
            <person name="Sharon I."/>
            <person name="Castelle C.J."/>
            <person name="Probst A.J."/>
            <person name="Thomas B.C."/>
            <person name="Singh A."/>
            <person name="Wilkins M.J."/>
            <person name="Karaoz U."/>
            <person name="Brodie E.L."/>
            <person name="Williams K.H."/>
            <person name="Hubbard S.S."/>
            <person name="Banfield J.F."/>
        </authorList>
    </citation>
    <scope>NUCLEOTIDE SEQUENCE [LARGE SCALE GENOMIC DNA]</scope>
</reference>
<dbReference type="AlphaFoldDB" id="A0A1F6AXU0"/>
<dbReference type="GO" id="GO:0003677">
    <property type="term" value="F:DNA binding"/>
    <property type="evidence" value="ECO:0007669"/>
    <property type="project" value="InterPro"/>
</dbReference>
<proteinExistence type="predicted"/>
<dbReference type="GO" id="GO:0004803">
    <property type="term" value="F:transposase activity"/>
    <property type="evidence" value="ECO:0007669"/>
    <property type="project" value="InterPro"/>
</dbReference>
<dbReference type="SMART" id="SM01321">
    <property type="entry name" value="Y1_Tnp"/>
    <property type="match status" value="1"/>
</dbReference>
<dbReference type="InterPro" id="IPR036515">
    <property type="entry name" value="Transposase_17_sf"/>
</dbReference>
<evidence type="ECO:0000313" key="2">
    <source>
        <dbReference type="EMBL" id="OGG29470.1"/>
    </source>
</evidence>
<dbReference type="PANTHER" id="PTHR34322">
    <property type="entry name" value="TRANSPOSASE, Y1_TNP DOMAIN-CONTAINING"/>
    <property type="match status" value="1"/>
</dbReference>
<dbReference type="Proteomes" id="UP000178461">
    <property type="component" value="Unassembled WGS sequence"/>
</dbReference>
<dbReference type="EMBL" id="MFJW01000024">
    <property type="protein sequence ID" value="OGG29470.1"/>
    <property type="molecule type" value="Genomic_DNA"/>
</dbReference>
<dbReference type="GO" id="GO:0006313">
    <property type="term" value="P:DNA transposition"/>
    <property type="evidence" value="ECO:0007669"/>
    <property type="project" value="InterPro"/>
</dbReference>
<dbReference type="SUPFAM" id="SSF143422">
    <property type="entry name" value="Transposase IS200-like"/>
    <property type="match status" value="1"/>
</dbReference>
<sequence>MRQLQFVSGEYYHLYNRGVDKRKIFLRFGHYRRFLSTTKRILDAGSATQKLKQNQGLALKSKVEIISYCLMPNHYHFLILQKENFGITQFMHRLNTSYTMYFNLNQKRTGRLFQYTFKARHIDNENAFLHVGRYIHLNPLISGLVDSIDLWPWSSYLGTIGKRTDELCHPERILSYFHTSTPEMSYQKFVNDQAAYAQLLHTAQKAEDEDALYL</sequence>
<dbReference type="InterPro" id="IPR002686">
    <property type="entry name" value="Transposase_17"/>
</dbReference>
<organism evidence="2 3">
    <name type="scientific">Candidatus Gottesmanbacteria bacterium RIFCSPLOWO2_01_FULL_46_21</name>
    <dbReference type="NCBI Taxonomy" id="1798393"/>
    <lineage>
        <taxon>Bacteria</taxon>
        <taxon>Candidatus Gottesmaniibacteriota</taxon>
    </lineage>
</organism>